<feature type="domain" description="Transposase Tc1-like" evidence="1">
    <location>
        <begin position="92"/>
        <end position="127"/>
    </location>
</feature>
<organism evidence="2 3">
    <name type="scientific">Araneus ventricosus</name>
    <name type="common">Orbweaver spider</name>
    <name type="synonym">Epeira ventricosa</name>
    <dbReference type="NCBI Taxonomy" id="182803"/>
    <lineage>
        <taxon>Eukaryota</taxon>
        <taxon>Metazoa</taxon>
        <taxon>Ecdysozoa</taxon>
        <taxon>Arthropoda</taxon>
        <taxon>Chelicerata</taxon>
        <taxon>Arachnida</taxon>
        <taxon>Araneae</taxon>
        <taxon>Araneomorphae</taxon>
        <taxon>Entelegynae</taxon>
        <taxon>Araneoidea</taxon>
        <taxon>Araneidae</taxon>
        <taxon>Araneus</taxon>
    </lineage>
</organism>
<gene>
    <name evidence="2" type="primary">TCB1_747</name>
    <name evidence="2" type="ORF">AVEN_223570_1</name>
</gene>
<dbReference type="GO" id="GO:0003677">
    <property type="term" value="F:DNA binding"/>
    <property type="evidence" value="ECO:0007669"/>
    <property type="project" value="InterPro"/>
</dbReference>
<dbReference type="GO" id="GO:0015074">
    <property type="term" value="P:DNA integration"/>
    <property type="evidence" value="ECO:0007669"/>
    <property type="project" value="InterPro"/>
</dbReference>
<dbReference type="OrthoDB" id="5151590at2759"/>
<dbReference type="Gene3D" id="3.30.420.10">
    <property type="entry name" value="Ribonuclease H-like superfamily/Ribonuclease H"/>
    <property type="match status" value="1"/>
</dbReference>
<accession>A0A4Y2IYH0</accession>
<dbReference type="Proteomes" id="UP000499080">
    <property type="component" value="Unassembled WGS sequence"/>
</dbReference>
<dbReference type="AlphaFoldDB" id="A0A4Y2IYH0"/>
<protein>
    <submittedName>
        <fullName evidence="2">Transposable element Tcb1 transposase</fullName>
    </submittedName>
</protein>
<evidence type="ECO:0000313" key="3">
    <source>
        <dbReference type="Proteomes" id="UP000499080"/>
    </source>
</evidence>
<dbReference type="GO" id="GO:0006313">
    <property type="term" value="P:DNA transposition"/>
    <property type="evidence" value="ECO:0007669"/>
    <property type="project" value="InterPro"/>
</dbReference>
<keyword evidence="3" id="KW-1185">Reference proteome</keyword>
<evidence type="ECO:0000313" key="2">
    <source>
        <dbReference type="EMBL" id="GBM82991.1"/>
    </source>
</evidence>
<dbReference type="InterPro" id="IPR036397">
    <property type="entry name" value="RNaseH_sf"/>
</dbReference>
<sequence length="171" mass="19724">MSGHCVPTLHRKKRLCEEHKTTCYFDCFRKDAGISLEKNSSLSLSFTYTDPGGPYQLFFMGPTCHRASWQPGQSATEGRRRKENDFSAHNLRRLQADGLNGRRLVKKPMISTKDRKARVEWAKVHKDWTKKEWEDVFWSDESKYTLFGTDGIQSISCPTALVSTPSTRFQQ</sequence>
<dbReference type="EMBL" id="BGPR01003048">
    <property type="protein sequence ID" value="GBM82991.1"/>
    <property type="molecule type" value="Genomic_DNA"/>
</dbReference>
<name>A0A4Y2IYH0_ARAVE</name>
<evidence type="ECO:0000259" key="1">
    <source>
        <dbReference type="Pfam" id="PF01498"/>
    </source>
</evidence>
<dbReference type="Pfam" id="PF01498">
    <property type="entry name" value="HTH_Tnp_Tc3_2"/>
    <property type="match status" value="1"/>
</dbReference>
<proteinExistence type="predicted"/>
<dbReference type="InterPro" id="IPR002492">
    <property type="entry name" value="Transposase_Tc1-like"/>
</dbReference>
<comment type="caution">
    <text evidence="2">The sequence shown here is derived from an EMBL/GenBank/DDBJ whole genome shotgun (WGS) entry which is preliminary data.</text>
</comment>
<reference evidence="2 3" key="1">
    <citation type="journal article" date="2019" name="Sci. Rep.">
        <title>Orb-weaving spider Araneus ventricosus genome elucidates the spidroin gene catalogue.</title>
        <authorList>
            <person name="Kono N."/>
            <person name="Nakamura H."/>
            <person name="Ohtoshi R."/>
            <person name="Moran D.A.P."/>
            <person name="Shinohara A."/>
            <person name="Yoshida Y."/>
            <person name="Fujiwara M."/>
            <person name="Mori M."/>
            <person name="Tomita M."/>
            <person name="Arakawa K."/>
        </authorList>
    </citation>
    <scope>NUCLEOTIDE SEQUENCE [LARGE SCALE GENOMIC DNA]</scope>
</reference>